<organism evidence="1 2">
    <name type="scientific">Gimesia aquarii</name>
    <dbReference type="NCBI Taxonomy" id="2527964"/>
    <lineage>
        <taxon>Bacteria</taxon>
        <taxon>Pseudomonadati</taxon>
        <taxon>Planctomycetota</taxon>
        <taxon>Planctomycetia</taxon>
        <taxon>Planctomycetales</taxon>
        <taxon>Planctomycetaceae</taxon>
        <taxon>Gimesia</taxon>
    </lineage>
</organism>
<dbReference type="EMBL" id="CP037920">
    <property type="protein sequence ID" value="QDT98022.1"/>
    <property type="molecule type" value="Genomic_DNA"/>
</dbReference>
<dbReference type="KEGG" id="gaw:V144x_35060"/>
<reference evidence="1 2" key="1">
    <citation type="submission" date="2019-03" db="EMBL/GenBank/DDBJ databases">
        <title>Deep-cultivation of Planctomycetes and their phenomic and genomic characterization uncovers novel biology.</title>
        <authorList>
            <person name="Wiegand S."/>
            <person name="Jogler M."/>
            <person name="Boedeker C."/>
            <person name="Pinto D."/>
            <person name="Vollmers J."/>
            <person name="Rivas-Marin E."/>
            <person name="Kohn T."/>
            <person name="Peeters S.H."/>
            <person name="Heuer A."/>
            <person name="Rast P."/>
            <person name="Oberbeckmann S."/>
            <person name="Bunk B."/>
            <person name="Jeske O."/>
            <person name="Meyerdierks A."/>
            <person name="Storesund J.E."/>
            <person name="Kallscheuer N."/>
            <person name="Luecker S."/>
            <person name="Lage O.M."/>
            <person name="Pohl T."/>
            <person name="Merkel B.J."/>
            <person name="Hornburger P."/>
            <person name="Mueller R.-W."/>
            <person name="Bruemmer F."/>
            <person name="Labrenz M."/>
            <person name="Spormann A.M."/>
            <person name="Op den Camp H."/>
            <person name="Overmann J."/>
            <person name="Amann R."/>
            <person name="Jetten M.S.M."/>
            <person name="Mascher T."/>
            <person name="Medema M.H."/>
            <person name="Devos D.P."/>
            <person name="Kaster A.-K."/>
            <person name="Ovreas L."/>
            <person name="Rohde M."/>
            <person name="Galperin M.Y."/>
            <person name="Jogler C."/>
        </authorList>
    </citation>
    <scope>NUCLEOTIDE SEQUENCE [LARGE SCALE GENOMIC DNA]</scope>
    <source>
        <strain evidence="1 2">V144</strain>
    </source>
</reference>
<gene>
    <name evidence="1" type="ORF">V144x_35060</name>
</gene>
<dbReference type="Pfam" id="PF10711">
    <property type="entry name" value="DUF2513"/>
    <property type="match status" value="1"/>
</dbReference>
<dbReference type="RefSeq" id="WP_144986343.1">
    <property type="nucleotide sequence ID" value="NZ_CP037920.1"/>
</dbReference>
<dbReference type="Proteomes" id="UP000318704">
    <property type="component" value="Chromosome"/>
</dbReference>
<sequence length="117" mass="13529">MKRDMELIRELMLQLESEKLPLLSEPIKDWNVDQVKYHKRLILDSKYAEGKNLSTFELEEYQLTRLTSKGHDFVDAARDKNVWKTSLNKVIEMGGGVTIAILHDYLVATIKKNLGLP</sequence>
<evidence type="ECO:0000313" key="1">
    <source>
        <dbReference type="EMBL" id="QDT98022.1"/>
    </source>
</evidence>
<evidence type="ECO:0008006" key="3">
    <source>
        <dbReference type="Google" id="ProtNLM"/>
    </source>
</evidence>
<accession>A0A517VYE7</accession>
<name>A0A517VYE7_9PLAN</name>
<dbReference type="AlphaFoldDB" id="A0A517VYE7"/>
<dbReference type="InterPro" id="IPR019650">
    <property type="entry name" value="DUF2513"/>
</dbReference>
<proteinExistence type="predicted"/>
<protein>
    <recommendedName>
        <fullName evidence="3">DUF2513 domain-containing protein</fullName>
    </recommendedName>
</protein>
<evidence type="ECO:0000313" key="2">
    <source>
        <dbReference type="Proteomes" id="UP000318704"/>
    </source>
</evidence>